<evidence type="ECO:0000313" key="13">
    <source>
        <dbReference type="EMBL" id="MCU7553454.1"/>
    </source>
</evidence>
<gene>
    <name evidence="13" type="ORF">OCL06_02445</name>
</gene>
<dbReference type="InterPro" id="IPR035451">
    <property type="entry name" value="Ada-like_dom_sf"/>
</dbReference>
<evidence type="ECO:0000256" key="11">
    <source>
        <dbReference type="ARBA" id="ARBA00023204"/>
    </source>
</evidence>
<dbReference type="InterPro" id="IPR037046">
    <property type="entry name" value="AlkA_N_sf"/>
</dbReference>
<dbReference type="SUPFAM" id="SSF48150">
    <property type="entry name" value="DNA-glycosylase"/>
    <property type="match status" value="1"/>
</dbReference>
<evidence type="ECO:0000256" key="5">
    <source>
        <dbReference type="ARBA" id="ARBA00022763"/>
    </source>
</evidence>
<dbReference type="InterPro" id="IPR018060">
    <property type="entry name" value="HTH_AraC"/>
</dbReference>
<keyword evidence="8" id="KW-0238">DNA-binding</keyword>
<dbReference type="SUPFAM" id="SSF55945">
    <property type="entry name" value="TATA-box binding protein-like"/>
    <property type="match status" value="1"/>
</dbReference>
<evidence type="ECO:0000256" key="9">
    <source>
        <dbReference type="ARBA" id="ARBA00023159"/>
    </source>
</evidence>
<keyword evidence="14" id="KW-1185">Reference proteome</keyword>
<dbReference type="SMART" id="SM00342">
    <property type="entry name" value="HTH_ARAC"/>
    <property type="match status" value="1"/>
</dbReference>
<dbReference type="SUPFAM" id="SSF46689">
    <property type="entry name" value="Homeodomain-like"/>
    <property type="match status" value="1"/>
</dbReference>
<sequence>MTSALPATVEQQYARARLSRDRRFDGVFFVAVTSTGIFCRPVCPARLPAERNVRYFTHATHALREGFRPCLRCRPDSAPQSYAWLGVTTTVRRAAALLSEIPAAPVADIAARLGISTRYLHVLMQRHFGVAPKTFQIMQRVLFAKQLLQQTELGMDDVAVSAGFASTRQLQRAIKQYCQLTPGDLRRGQPQTGGGPSLTVLLRYRPPYNWPQVRDFLKARAIEQVEHVGEQHYRRNLGSADGDGTLTAEHLPDMHGFRVTLQLANLSAAHRVLNTLRRVLDLDAEPGLIDTALNQAGLPTAARTEGLRLPGCWSEFEAGCRAIVGQQVSVKAAIGQVTALTHALQSDDKAPMTFPTPEAVAGADLAFLKMPGARKRALSAFAEYAAATSAEFDAEALLAIKGVGPWTVNYVRMRGASEPDIYLHGDLVVRKVASRFALRPDEAAPWRSYLTLQLWHLA</sequence>
<dbReference type="RefSeq" id="WP_262992151.1">
    <property type="nucleotide sequence ID" value="NZ_JAOTJC010000004.1"/>
</dbReference>
<dbReference type="Proteomes" id="UP001209257">
    <property type="component" value="Unassembled WGS sequence"/>
</dbReference>
<dbReference type="SMART" id="SM01009">
    <property type="entry name" value="AlkA_N"/>
    <property type="match status" value="1"/>
</dbReference>
<evidence type="ECO:0000256" key="10">
    <source>
        <dbReference type="ARBA" id="ARBA00023163"/>
    </source>
</evidence>
<comment type="cofactor">
    <cofactor evidence="1">
        <name>Zn(2+)</name>
        <dbReference type="ChEBI" id="CHEBI:29105"/>
    </cofactor>
</comment>
<dbReference type="EMBL" id="JAOTJC010000004">
    <property type="protein sequence ID" value="MCU7553454.1"/>
    <property type="molecule type" value="Genomic_DNA"/>
</dbReference>
<protein>
    <submittedName>
        <fullName evidence="13">Helix-turn-helix domain-containing protein</fullName>
    </submittedName>
</protein>
<evidence type="ECO:0000313" key="14">
    <source>
        <dbReference type="Proteomes" id="UP001209257"/>
    </source>
</evidence>
<keyword evidence="2" id="KW-0489">Methyltransferase</keyword>
<reference evidence="14" key="1">
    <citation type="submission" date="2023-07" db="EMBL/GenBank/DDBJ databases">
        <title>Study on multiphase classification of strain Alteromonas salexigens isolated from the Yellow Sea.</title>
        <authorList>
            <person name="Sun L."/>
        </authorList>
    </citation>
    <scope>NUCLEOTIDE SEQUENCE [LARGE SCALE GENOMIC DNA]</scope>
    <source>
        <strain evidence="14">ASW11-19</strain>
    </source>
</reference>
<dbReference type="InterPro" id="IPR004026">
    <property type="entry name" value="Ada_DNA_repair_Zn-bd"/>
</dbReference>
<dbReference type="PROSITE" id="PS00041">
    <property type="entry name" value="HTH_ARAC_FAMILY_1"/>
    <property type="match status" value="1"/>
</dbReference>
<comment type="caution">
    <text evidence="13">The sequence shown here is derived from an EMBL/GenBank/DDBJ whole genome shotgun (WGS) entry which is preliminary data.</text>
</comment>
<dbReference type="Gene3D" id="1.10.10.60">
    <property type="entry name" value="Homeodomain-like"/>
    <property type="match status" value="1"/>
</dbReference>
<dbReference type="Gene3D" id="1.10.340.30">
    <property type="entry name" value="Hypothetical protein, domain 2"/>
    <property type="match status" value="1"/>
</dbReference>
<dbReference type="Pfam" id="PF12833">
    <property type="entry name" value="HTH_18"/>
    <property type="match status" value="1"/>
</dbReference>
<dbReference type="Pfam" id="PF02805">
    <property type="entry name" value="Ada_Zn_binding"/>
    <property type="match status" value="1"/>
</dbReference>
<dbReference type="SUPFAM" id="SSF57884">
    <property type="entry name" value="Ada DNA repair protein, N-terminal domain (N-Ada 10)"/>
    <property type="match status" value="1"/>
</dbReference>
<dbReference type="InterPro" id="IPR010316">
    <property type="entry name" value="AlkA_N"/>
</dbReference>
<dbReference type="PANTHER" id="PTHR43003">
    <property type="entry name" value="DNA-3-METHYLADENINE GLYCOSYLASE"/>
    <property type="match status" value="1"/>
</dbReference>
<accession>A0ABT2VNB3</accession>
<organism evidence="13 14">
    <name type="scientific">Alteromonas salexigens</name>
    <dbReference type="NCBI Taxonomy" id="2982530"/>
    <lineage>
        <taxon>Bacteria</taxon>
        <taxon>Pseudomonadati</taxon>
        <taxon>Pseudomonadota</taxon>
        <taxon>Gammaproteobacteria</taxon>
        <taxon>Alteromonadales</taxon>
        <taxon>Alteromonadaceae</taxon>
        <taxon>Alteromonas/Salinimonas group</taxon>
        <taxon>Alteromonas</taxon>
    </lineage>
</organism>
<evidence type="ECO:0000256" key="1">
    <source>
        <dbReference type="ARBA" id="ARBA00001947"/>
    </source>
</evidence>
<evidence type="ECO:0000259" key="12">
    <source>
        <dbReference type="PROSITE" id="PS01124"/>
    </source>
</evidence>
<keyword evidence="6" id="KW-0862">Zinc</keyword>
<keyword evidence="5" id="KW-0227">DNA damage</keyword>
<keyword evidence="3" id="KW-0808">Transferase</keyword>
<proteinExistence type="predicted"/>
<evidence type="ECO:0000256" key="2">
    <source>
        <dbReference type="ARBA" id="ARBA00022603"/>
    </source>
</evidence>
<evidence type="ECO:0000256" key="3">
    <source>
        <dbReference type="ARBA" id="ARBA00022679"/>
    </source>
</evidence>
<dbReference type="InterPro" id="IPR018062">
    <property type="entry name" value="HTH_AraC-typ_CS"/>
</dbReference>
<keyword evidence="9" id="KW-0010">Activator</keyword>
<keyword evidence="4" id="KW-0479">Metal-binding</keyword>
<keyword evidence="11" id="KW-0234">DNA repair</keyword>
<keyword evidence="10" id="KW-0804">Transcription</keyword>
<evidence type="ECO:0000256" key="4">
    <source>
        <dbReference type="ARBA" id="ARBA00022723"/>
    </source>
</evidence>
<dbReference type="PROSITE" id="PS01124">
    <property type="entry name" value="HTH_ARAC_FAMILY_2"/>
    <property type="match status" value="1"/>
</dbReference>
<dbReference type="Gene3D" id="3.40.10.10">
    <property type="entry name" value="DNA Methylphosphotriester Repair Domain"/>
    <property type="match status" value="1"/>
</dbReference>
<evidence type="ECO:0000256" key="6">
    <source>
        <dbReference type="ARBA" id="ARBA00022833"/>
    </source>
</evidence>
<dbReference type="Pfam" id="PF06029">
    <property type="entry name" value="AlkA_N"/>
    <property type="match status" value="1"/>
</dbReference>
<name>A0ABT2VNB3_9ALTE</name>
<evidence type="ECO:0000256" key="8">
    <source>
        <dbReference type="ARBA" id="ARBA00023125"/>
    </source>
</evidence>
<dbReference type="InterPro" id="IPR051912">
    <property type="entry name" value="Alkylbase_DNA_Glycosylase/TA"/>
</dbReference>
<dbReference type="InterPro" id="IPR009057">
    <property type="entry name" value="Homeodomain-like_sf"/>
</dbReference>
<dbReference type="Gene3D" id="3.30.310.20">
    <property type="entry name" value="DNA-3-methyladenine glycosylase AlkA, N-terminal domain"/>
    <property type="match status" value="1"/>
</dbReference>
<dbReference type="InterPro" id="IPR011257">
    <property type="entry name" value="DNA_glycosylase"/>
</dbReference>
<keyword evidence="7" id="KW-0805">Transcription regulation</keyword>
<dbReference type="PANTHER" id="PTHR43003:SF13">
    <property type="entry name" value="DNA-3-METHYLADENINE GLYCOSYLASE 2"/>
    <property type="match status" value="1"/>
</dbReference>
<evidence type="ECO:0000256" key="7">
    <source>
        <dbReference type="ARBA" id="ARBA00023015"/>
    </source>
</evidence>
<feature type="domain" description="HTH araC/xylS-type" evidence="12">
    <location>
        <begin position="106"/>
        <end position="188"/>
    </location>
</feature>